<evidence type="ECO:0000256" key="2">
    <source>
        <dbReference type="ARBA" id="ARBA00006228"/>
    </source>
</evidence>
<dbReference type="PANTHER" id="PTHR34584">
    <property type="entry name" value="NA(+)/H(+) ANTIPORTER SUBUNIT E1"/>
    <property type="match status" value="1"/>
</dbReference>
<evidence type="ECO:0000256" key="3">
    <source>
        <dbReference type="ARBA" id="ARBA00022475"/>
    </source>
</evidence>
<dbReference type="Pfam" id="PF01899">
    <property type="entry name" value="MNHE"/>
    <property type="match status" value="1"/>
</dbReference>
<keyword evidence="8" id="KW-1185">Reference proteome</keyword>
<accession>A0A3Q8XQL7</accession>
<comment type="subcellular location">
    <subcellularLocation>
        <location evidence="1">Cell membrane</location>
        <topology evidence="1">Multi-pass membrane protein</topology>
    </subcellularLocation>
</comment>
<dbReference type="EMBL" id="CP032509">
    <property type="protein sequence ID" value="AZN71579.1"/>
    <property type="molecule type" value="Genomic_DNA"/>
</dbReference>
<dbReference type="RefSeq" id="WP_126009889.1">
    <property type="nucleotide sequence ID" value="NZ_CP032509.1"/>
</dbReference>
<proteinExistence type="inferred from homology"/>
<dbReference type="PIRSF" id="PIRSF019239">
    <property type="entry name" value="MrpE"/>
    <property type="match status" value="1"/>
</dbReference>
<sequence>MSRIFPYPVMTLGLFVMWIALAGATPGHTVLAFIVSTGSALTLKALGEKSTRVKRVDAIVTLASVVFVDILRSNYDVARLILFGKRLDRKSGFMTVPIRLKNPSSLAVLSIVLTSTPGTAWLDYNAAQGTLIIHVFDLKDESHWLDLISNRYERLLLEIFE</sequence>
<dbReference type="Proteomes" id="UP000268192">
    <property type="component" value="Chromosome"/>
</dbReference>
<gene>
    <name evidence="7" type="ORF">D5400_10105</name>
</gene>
<organism evidence="7 8">
    <name type="scientific">Georhizobium profundi</name>
    <dbReference type="NCBI Taxonomy" id="2341112"/>
    <lineage>
        <taxon>Bacteria</taxon>
        <taxon>Pseudomonadati</taxon>
        <taxon>Pseudomonadota</taxon>
        <taxon>Alphaproteobacteria</taxon>
        <taxon>Hyphomicrobiales</taxon>
        <taxon>Rhizobiaceae</taxon>
        <taxon>Georhizobium</taxon>
    </lineage>
</organism>
<keyword evidence="4" id="KW-0812">Transmembrane</keyword>
<evidence type="ECO:0000256" key="1">
    <source>
        <dbReference type="ARBA" id="ARBA00004651"/>
    </source>
</evidence>
<name>A0A3Q8XQL7_9HYPH</name>
<evidence type="ECO:0000313" key="7">
    <source>
        <dbReference type="EMBL" id="AZN71579.1"/>
    </source>
</evidence>
<keyword evidence="5" id="KW-1133">Transmembrane helix</keyword>
<evidence type="ECO:0000256" key="6">
    <source>
        <dbReference type="ARBA" id="ARBA00023136"/>
    </source>
</evidence>
<dbReference type="NCBIfam" id="NF006520">
    <property type="entry name" value="PRK08965.1-4"/>
    <property type="match status" value="1"/>
</dbReference>
<dbReference type="GO" id="GO:0005886">
    <property type="term" value="C:plasma membrane"/>
    <property type="evidence" value="ECO:0007669"/>
    <property type="project" value="UniProtKB-SubCell"/>
</dbReference>
<dbReference type="AlphaFoldDB" id="A0A3Q8XQL7"/>
<dbReference type="KEGG" id="abaw:D5400_10105"/>
<evidence type="ECO:0000313" key="8">
    <source>
        <dbReference type="Proteomes" id="UP000268192"/>
    </source>
</evidence>
<evidence type="ECO:0000256" key="5">
    <source>
        <dbReference type="ARBA" id="ARBA00022989"/>
    </source>
</evidence>
<dbReference type="OrthoDB" id="9807187at2"/>
<reference evidence="7 8" key="1">
    <citation type="submission" date="2018-09" db="EMBL/GenBank/DDBJ databases">
        <title>Marinorhizobium profundi gen. nov., sp. nov., isolated from a deep-sea sediment sample from the New Britain Trench and proposal of Marinorhizobiaceae fam. nov. in the order Rhizobiales of the class Alphaproteobacteria.</title>
        <authorList>
            <person name="Cao J."/>
        </authorList>
    </citation>
    <scope>NUCLEOTIDE SEQUENCE [LARGE SCALE GENOMIC DNA]</scope>
    <source>
        <strain evidence="7 8">WS11</strain>
    </source>
</reference>
<dbReference type="PANTHER" id="PTHR34584:SF1">
    <property type="entry name" value="NA(+)_H(+) ANTIPORTER SUBUNIT E1"/>
    <property type="match status" value="1"/>
</dbReference>
<keyword evidence="6" id="KW-0472">Membrane</keyword>
<keyword evidence="3" id="KW-1003">Cell membrane</keyword>
<dbReference type="GO" id="GO:0008324">
    <property type="term" value="F:monoatomic cation transmembrane transporter activity"/>
    <property type="evidence" value="ECO:0007669"/>
    <property type="project" value="InterPro"/>
</dbReference>
<dbReference type="InterPro" id="IPR002758">
    <property type="entry name" value="Cation_antiport_E"/>
</dbReference>
<evidence type="ECO:0000256" key="4">
    <source>
        <dbReference type="ARBA" id="ARBA00022692"/>
    </source>
</evidence>
<comment type="similarity">
    <text evidence="2">Belongs to the CPA3 antiporters (TC 2.A.63) subunit E family.</text>
</comment>
<protein>
    <submittedName>
        <fullName evidence="7">Na+/H+ antiporter subunit E</fullName>
    </submittedName>
</protein>